<name>A0AAV4CP31_9GAST</name>
<proteinExistence type="predicted"/>
<sequence length="115" mass="13029">MGRYRVGGTVDSVSGLSSVKGLIPTTGALAWRRARKPEIILLWTGYIQKPNLSYNFINHNNINNSSSSYNNNNNNNMLLQGRGLCRRHGDIKCWHLNCVDEFTYLPSKECQNIDL</sequence>
<dbReference type="Proteomes" id="UP000735302">
    <property type="component" value="Unassembled WGS sequence"/>
</dbReference>
<organism evidence="1 2">
    <name type="scientific">Plakobranchus ocellatus</name>
    <dbReference type="NCBI Taxonomy" id="259542"/>
    <lineage>
        <taxon>Eukaryota</taxon>
        <taxon>Metazoa</taxon>
        <taxon>Spiralia</taxon>
        <taxon>Lophotrochozoa</taxon>
        <taxon>Mollusca</taxon>
        <taxon>Gastropoda</taxon>
        <taxon>Heterobranchia</taxon>
        <taxon>Euthyneura</taxon>
        <taxon>Panpulmonata</taxon>
        <taxon>Sacoglossa</taxon>
        <taxon>Placobranchoidea</taxon>
        <taxon>Plakobranchidae</taxon>
        <taxon>Plakobranchus</taxon>
    </lineage>
</organism>
<reference evidence="1 2" key="1">
    <citation type="journal article" date="2021" name="Elife">
        <title>Chloroplast acquisition without the gene transfer in kleptoplastic sea slugs, Plakobranchus ocellatus.</title>
        <authorList>
            <person name="Maeda T."/>
            <person name="Takahashi S."/>
            <person name="Yoshida T."/>
            <person name="Shimamura S."/>
            <person name="Takaki Y."/>
            <person name="Nagai Y."/>
            <person name="Toyoda A."/>
            <person name="Suzuki Y."/>
            <person name="Arimoto A."/>
            <person name="Ishii H."/>
            <person name="Satoh N."/>
            <person name="Nishiyama T."/>
            <person name="Hasebe M."/>
            <person name="Maruyama T."/>
            <person name="Minagawa J."/>
            <person name="Obokata J."/>
            <person name="Shigenobu S."/>
        </authorList>
    </citation>
    <scope>NUCLEOTIDE SEQUENCE [LARGE SCALE GENOMIC DNA]</scope>
</reference>
<dbReference type="AlphaFoldDB" id="A0AAV4CP31"/>
<dbReference type="EMBL" id="BLXT01006818">
    <property type="protein sequence ID" value="GFO33641.1"/>
    <property type="molecule type" value="Genomic_DNA"/>
</dbReference>
<gene>
    <name evidence="1" type="ORF">PoB_006014600</name>
</gene>
<comment type="caution">
    <text evidence="1">The sequence shown here is derived from an EMBL/GenBank/DDBJ whole genome shotgun (WGS) entry which is preliminary data.</text>
</comment>
<keyword evidence="2" id="KW-1185">Reference proteome</keyword>
<accession>A0AAV4CP31</accession>
<evidence type="ECO:0000313" key="1">
    <source>
        <dbReference type="EMBL" id="GFO33641.1"/>
    </source>
</evidence>
<protein>
    <submittedName>
        <fullName evidence="1">Uncharacterized protein</fullName>
    </submittedName>
</protein>
<evidence type="ECO:0000313" key="2">
    <source>
        <dbReference type="Proteomes" id="UP000735302"/>
    </source>
</evidence>